<name>A0A011NSD3_9PROT</name>
<dbReference type="STRING" id="1454001.AW08_01991"/>
<gene>
    <name evidence="1" type="ORF">AW08_01991</name>
</gene>
<dbReference type="Proteomes" id="UP000020218">
    <property type="component" value="Unassembled WGS sequence"/>
</dbReference>
<dbReference type="InterPro" id="IPR038078">
    <property type="entry name" value="PhoU-like_sf"/>
</dbReference>
<proteinExistence type="predicted"/>
<dbReference type="EMBL" id="JFAX01000010">
    <property type="protein sequence ID" value="EXI67435.1"/>
    <property type="molecule type" value="Genomic_DNA"/>
</dbReference>
<sequence>MEIQVRVAERSATSTSIEISLDGYLDGVADATRIFRLAVDAHLHEGSEGDCWQLARRVADLVRGLEDMQQALEMRHAAQASIDGARLSTIGPLTGLGRILRDMKRQITGFAIESGFTLRGRRVPAHLVVDVQDLTDEVCAAVDALVDACRSGRQQGLPVQAGERDVCCHEAQADRLSTALLRRILADEALDVEARLLLAQFVEEVDRVADHAEAVASELSSDHRAVPGTAGGAYAH</sequence>
<accession>A0A011NSD3</accession>
<comment type="caution">
    <text evidence="1">The sequence shown here is derived from an EMBL/GenBank/DDBJ whole genome shotgun (WGS) entry which is preliminary data.</text>
</comment>
<evidence type="ECO:0008006" key="3">
    <source>
        <dbReference type="Google" id="ProtNLM"/>
    </source>
</evidence>
<protein>
    <recommendedName>
        <fullName evidence="3">PhoU domain-containing protein</fullName>
    </recommendedName>
</protein>
<reference evidence="1" key="1">
    <citation type="submission" date="2014-02" db="EMBL/GenBank/DDBJ databases">
        <title>Expanding our view of genomic diversity in Candidatus Accumulibacter clades.</title>
        <authorList>
            <person name="Skennerton C.T."/>
            <person name="Barr J.J."/>
            <person name="Slater F.R."/>
            <person name="Bond P.L."/>
            <person name="Tyson G.W."/>
        </authorList>
    </citation>
    <scope>NUCLEOTIDE SEQUENCE [LARGE SCALE GENOMIC DNA]</scope>
</reference>
<organism evidence="1 2">
    <name type="scientific">Candidatus Accumulibacter adjunctus</name>
    <dbReference type="NCBI Taxonomy" id="1454001"/>
    <lineage>
        <taxon>Bacteria</taxon>
        <taxon>Pseudomonadati</taxon>
        <taxon>Pseudomonadota</taxon>
        <taxon>Betaproteobacteria</taxon>
        <taxon>Candidatus Accumulibacter</taxon>
    </lineage>
</organism>
<dbReference type="Gene3D" id="1.20.58.220">
    <property type="entry name" value="Phosphate transport system protein phou homolog 2, domain 2"/>
    <property type="match status" value="1"/>
</dbReference>
<keyword evidence="2" id="KW-1185">Reference proteome</keyword>
<evidence type="ECO:0000313" key="2">
    <source>
        <dbReference type="Proteomes" id="UP000020218"/>
    </source>
</evidence>
<dbReference type="AlphaFoldDB" id="A0A011NSD3"/>
<dbReference type="PATRIC" id="fig|1454001.3.peg.2031"/>
<evidence type="ECO:0000313" key="1">
    <source>
        <dbReference type="EMBL" id="EXI67435.1"/>
    </source>
</evidence>